<dbReference type="InParanoid" id="D6U7Y2"/>
<dbReference type="FunCoup" id="D6U7Y2">
    <property type="interactions" value="203"/>
</dbReference>
<proteinExistence type="predicted"/>
<organism evidence="6 7">
    <name type="scientific">Ktedonobacter racemifer DSM 44963</name>
    <dbReference type="NCBI Taxonomy" id="485913"/>
    <lineage>
        <taxon>Bacteria</taxon>
        <taxon>Bacillati</taxon>
        <taxon>Chloroflexota</taxon>
        <taxon>Ktedonobacteria</taxon>
        <taxon>Ktedonobacterales</taxon>
        <taxon>Ktedonobacteraceae</taxon>
        <taxon>Ktedonobacter</taxon>
    </lineage>
</organism>
<keyword evidence="4" id="KW-0812">Transmembrane</keyword>
<keyword evidence="3" id="KW-0902">Two-component regulatory system</keyword>
<dbReference type="eggNOG" id="COG4585">
    <property type="taxonomic scope" value="Bacteria"/>
</dbReference>
<evidence type="ECO:0000256" key="4">
    <source>
        <dbReference type="SAM" id="Phobius"/>
    </source>
</evidence>
<keyword evidence="2 6" id="KW-0418">Kinase</keyword>
<dbReference type="GO" id="GO:0016020">
    <property type="term" value="C:membrane"/>
    <property type="evidence" value="ECO:0007669"/>
    <property type="project" value="InterPro"/>
</dbReference>
<dbReference type="STRING" id="485913.Krac_0528"/>
<evidence type="ECO:0000259" key="5">
    <source>
        <dbReference type="Pfam" id="PF07730"/>
    </source>
</evidence>
<protein>
    <submittedName>
        <fullName evidence="6">Histidine kinase dimerization and phosphoacceptor region</fullName>
    </submittedName>
</protein>
<dbReference type="Gene3D" id="1.20.5.1930">
    <property type="match status" value="1"/>
</dbReference>
<feature type="transmembrane region" description="Helical" evidence="4">
    <location>
        <begin position="124"/>
        <end position="140"/>
    </location>
</feature>
<feature type="transmembrane region" description="Helical" evidence="4">
    <location>
        <begin position="63"/>
        <end position="85"/>
    </location>
</feature>
<evidence type="ECO:0000256" key="1">
    <source>
        <dbReference type="ARBA" id="ARBA00022679"/>
    </source>
</evidence>
<keyword evidence="4" id="KW-1133">Transmembrane helix</keyword>
<dbReference type="InterPro" id="IPR050482">
    <property type="entry name" value="Sensor_HK_TwoCompSys"/>
</dbReference>
<name>D6U7Y2_KTERA</name>
<dbReference type="CDD" id="cd16917">
    <property type="entry name" value="HATPase_UhpB-NarQ-NarX-like"/>
    <property type="match status" value="1"/>
</dbReference>
<sequence length="423" mass="47281">MRARDENSWRAKKNTCQGGVETSDEVMRESGVTIPLWRLYQHFWLLVCLFFPLASLVRKPDAWLRLAVGSTALLFFAISYTWIMWPHPASQGARTRGLSRLSVLLLVALCLQVTMFSLLDDPAWLWPFLGVSAMVGVVLPMRRAGMVVVLLTLLPLLITIFIHRGVAGIDWWWLIALMLLVRGLGLDMIGVSRMGSAIRELHTARQALARLKVEEERQRLARDLHDLLGQTLSVITLKSELARGLITEDPARCAQELAEIEQVGRTTLREVRKTVAGYRQPRLASELDGARQLLEAAGIESSIEELAGELPQPLDAVLAWTVREGVTNVIRHSRARHCLLRFERDQGEIGVEMLNDRSGTEDAEMQCIGQRSGLLGLRERVSGLGGTMEAGPLLLGGEPHFRLRVELPMQPQVEVTAMPEERS</sequence>
<dbReference type="InterPro" id="IPR036890">
    <property type="entry name" value="HATPase_C_sf"/>
</dbReference>
<evidence type="ECO:0000256" key="3">
    <source>
        <dbReference type="ARBA" id="ARBA00023012"/>
    </source>
</evidence>
<feature type="transmembrane region" description="Helical" evidence="4">
    <location>
        <begin position="171"/>
        <end position="191"/>
    </location>
</feature>
<dbReference type="GO" id="GO:0046983">
    <property type="term" value="F:protein dimerization activity"/>
    <property type="evidence" value="ECO:0007669"/>
    <property type="project" value="InterPro"/>
</dbReference>
<dbReference type="EMBL" id="ADVG01000005">
    <property type="protein sequence ID" value="EFH79993.1"/>
    <property type="molecule type" value="Genomic_DNA"/>
</dbReference>
<dbReference type="GO" id="GO:0000155">
    <property type="term" value="F:phosphorelay sensor kinase activity"/>
    <property type="evidence" value="ECO:0007669"/>
    <property type="project" value="InterPro"/>
</dbReference>
<dbReference type="PANTHER" id="PTHR24421:SF63">
    <property type="entry name" value="SENSOR HISTIDINE KINASE DESK"/>
    <property type="match status" value="1"/>
</dbReference>
<dbReference type="InterPro" id="IPR011712">
    <property type="entry name" value="Sig_transdc_His_kin_sub3_dim/P"/>
</dbReference>
<dbReference type="AlphaFoldDB" id="D6U7Y2"/>
<feature type="domain" description="Signal transduction histidine kinase subgroup 3 dimerisation and phosphoacceptor" evidence="5">
    <location>
        <begin position="216"/>
        <end position="281"/>
    </location>
</feature>
<feature type="transmembrane region" description="Helical" evidence="4">
    <location>
        <begin position="147"/>
        <end position="165"/>
    </location>
</feature>
<keyword evidence="7" id="KW-1185">Reference proteome</keyword>
<evidence type="ECO:0000313" key="6">
    <source>
        <dbReference type="EMBL" id="EFH79993.1"/>
    </source>
</evidence>
<keyword evidence="1" id="KW-0808">Transferase</keyword>
<accession>D6U7Y2</accession>
<keyword evidence="4" id="KW-0472">Membrane</keyword>
<gene>
    <name evidence="6" type="ORF">Krac_0528</name>
</gene>
<dbReference type="Proteomes" id="UP000004508">
    <property type="component" value="Unassembled WGS sequence"/>
</dbReference>
<evidence type="ECO:0000256" key="2">
    <source>
        <dbReference type="ARBA" id="ARBA00022777"/>
    </source>
</evidence>
<feature type="transmembrane region" description="Helical" evidence="4">
    <location>
        <begin position="97"/>
        <end position="118"/>
    </location>
</feature>
<dbReference type="Pfam" id="PF07730">
    <property type="entry name" value="HisKA_3"/>
    <property type="match status" value="1"/>
</dbReference>
<dbReference type="OrthoDB" id="9797605at2"/>
<comment type="caution">
    <text evidence="6">The sequence shown here is derived from an EMBL/GenBank/DDBJ whole genome shotgun (WGS) entry which is preliminary data.</text>
</comment>
<feature type="transmembrane region" description="Helical" evidence="4">
    <location>
        <begin position="37"/>
        <end position="57"/>
    </location>
</feature>
<evidence type="ECO:0000313" key="7">
    <source>
        <dbReference type="Proteomes" id="UP000004508"/>
    </source>
</evidence>
<dbReference type="Gene3D" id="3.30.565.10">
    <property type="entry name" value="Histidine kinase-like ATPase, C-terminal domain"/>
    <property type="match status" value="1"/>
</dbReference>
<reference evidence="6 7" key="1">
    <citation type="journal article" date="2011" name="Stand. Genomic Sci.">
        <title>Non-contiguous finished genome sequence and contextual data of the filamentous soil bacterium Ktedonobacter racemifer type strain (SOSP1-21).</title>
        <authorList>
            <person name="Chang Y.J."/>
            <person name="Land M."/>
            <person name="Hauser L."/>
            <person name="Chertkov O."/>
            <person name="Del Rio T.G."/>
            <person name="Nolan M."/>
            <person name="Copeland A."/>
            <person name="Tice H."/>
            <person name="Cheng J.F."/>
            <person name="Lucas S."/>
            <person name="Han C."/>
            <person name="Goodwin L."/>
            <person name="Pitluck S."/>
            <person name="Ivanova N."/>
            <person name="Ovchinikova G."/>
            <person name="Pati A."/>
            <person name="Chen A."/>
            <person name="Palaniappan K."/>
            <person name="Mavromatis K."/>
            <person name="Liolios K."/>
            <person name="Brettin T."/>
            <person name="Fiebig A."/>
            <person name="Rohde M."/>
            <person name="Abt B."/>
            <person name="Goker M."/>
            <person name="Detter J.C."/>
            <person name="Woyke T."/>
            <person name="Bristow J."/>
            <person name="Eisen J.A."/>
            <person name="Markowitz V."/>
            <person name="Hugenholtz P."/>
            <person name="Kyrpides N.C."/>
            <person name="Klenk H.P."/>
            <person name="Lapidus A."/>
        </authorList>
    </citation>
    <scope>NUCLEOTIDE SEQUENCE [LARGE SCALE GENOMIC DNA]</scope>
    <source>
        <strain evidence="7">DSM 44963</strain>
    </source>
</reference>
<dbReference type="PANTHER" id="PTHR24421">
    <property type="entry name" value="NITRATE/NITRITE SENSOR PROTEIN NARX-RELATED"/>
    <property type="match status" value="1"/>
</dbReference>